<evidence type="ECO:0000313" key="2">
    <source>
        <dbReference type="Proteomes" id="UP000226031"/>
    </source>
</evidence>
<dbReference type="Gene3D" id="2.60.120.200">
    <property type="match status" value="1"/>
</dbReference>
<sequence length="132" mass="14826">MSSDSYSYGHEMNSIASGVYATLWTPRTIKSGPSAATRFQRILKRATQIPNRGMLSLLRCLKGIVDFDKRFVELKIAIDTTFCGDCAGDVWAITDGCTWHGMSCDDYVTNNPAVFNDSFWAVRYIKAFNRGY</sequence>
<keyword evidence="2" id="KW-1185">Reference proteome</keyword>
<evidence type="ECO:0000313" key="1">
    <source>
        <dbReference type="EMBL" id="PGH28879.1"/>
    </source>
</evidence>
<comment type="caution">
    <text evidence="1">The sequence shown here is derived from an EMBL/GenBank/DDBJ whole genome shotgun (WGS) entry which is preliminary data.</text>
</comment>
<dbReference type="EMBL" id="PDND01000301">
    <property type="protein sequence ID" value="PGH28879.1"/>
    <property type="molecule type" value="Genomic_DNA"/>
</dbReference>
<dbReference type="STRING" id="73230.A0A2B7Z6L0"/>
<accession>A0A2B7Z6L0</accession>
<gene>
    <name evidence="1" type="ORF">GX50_08367</name>
</gene>
<dbReference type="Pfam" id="PF26113">
    <property type="entry name" value="GH16_XgeA"/>
    <property type="match status" value="1"/>
</dbReference>
<organism evidence="1 2">
    <name type="scientific">[Emmonsia] crescens</name>
    <dbReference type="NCBI Taxonomy" id="73230"/>
    <lineage>
        <taxon>Eukaryota</taxon>
        <taxon>Fungi</taxon>
        <taxon>Dikarya</taxon>
        <taxon>Ascomycota</taxon>
        <taxon>Pezizomycotina</taxon>
        <taxon>Eurotiomycetes</taxon>
        <taxon>Eurotiomycetidae</taxon>
        <taxon>Onygenales</taxon>
        <taxon>Ajellomycetaceae</taxon>
        <taxon>Emergomyces</taxon>
    </lineage>
</organism>
<dbReference type="Proteomes" id="UP000226031">
    <property type="component" value="Unassembled WGS sequence"/>
</dbReference>
<name>A0A2B7Z6L0_9EURO</name>
<reference evidence="1 2" key="1">
    <citation type="submission" date="2017-10" db="EMBL/GenBank/DDBJ databases">
        <title>Comparative genomics in systemic dimorphic fungi from Ajellomycetaceae.</title>
        <authorList>
            <person name="Munoz J.F."/>
            <person name="Mcewen J.G."/>
            <person name="Clay O.K."/>
            <person name="Cuomo C.A."/>
        </authorList>
    </citation>
    <scope>NUCLEOTIDE SEQUENCE [LARGE SCALE GENOMIC DNA]</scope>
    <source>
        <strain evidence="1 2">UAMH4076</strain>
    </source>
</reference>
<dbReference type="AlphaFoldDB" id="A0A2B7Z6L0"/>
<protein>
    <submittedName>
        <fullName evidence="1">Uncharacterized protein</fullName>
    </submittedName>
</protein>
<proteinExistence type="predicted"/>